<keyword evidence="6 11" id="KW-0274">FAD</keyword>
<evidence type="ECO:0000256" key="7">
    <source>
        <dbReference type="ARBA" id="ARBA00022982"/>
    </source>
</evidence>
<dbReference type="SUPFAM" id="SSF63380">
    <property type="entry name" value="Riboflavin synthase domain-like"/>
    <property type="match status" value="1"/>
</dbReference>
<dbReference type="InterPro" id="IPR050353">
    <property type="entry name" value="PyrK_electron_transfer"/>
</dbReference>
<evidence type="ECO:0000256" key="11">
    <source>
        <dbReference type="PIRSR" id="PIRSR006816-1"/>
    </source>
</evidence>
<dbReference type="PANTHER" id="PTHR43513">
    <property type="entry name" value="DIHYDROOROTATE DEHYDROGENASE B (NAD(+)), ELECTRON TRANSFER SUBUNIT"/>
    <property type="match status" value="1"/>
</dbReference>
<dbReference type="PROSITE" id="PS51384">
    <property type="entry name" value="FAD_FR"/>
    <property type="match status" value="1"/>
</dbReference>
<comment type="cofactor">
    <cofactor evidence="10">
        <name>[2Fe-2S] cluster</name>
        <dbReference type="ChEBI" id="CHEBI:190135"/>
    </cofactor>
</comment>
<name>A0A1V0UQC2_9BACL</name>
<dbReference type="EMBL" id="CP020557">
    <property type="protein sequence ID" value="ARF67485.1"/>
    <property type="molecule type" value="Genomic_DNA"/>
</dbReference>
<evidence type="ECO:0000256" key="10">
    <source>
        <dbReference type="ARBA" id="ARBA00034078"/>
    </source>
</evidence>
<keyword evidence="4 12" id="KW-0001">2Fe-2S</keyword>
<evidence type="ECO:0000256" key="6">
    <source>
        <dbReference type="ARBA" id="ARBA00022827"/>
    </source>
</evidence>
<dbReference type="GO" id="GO:0006221">
    <property type="term" value="P:pyrimidine nucleotide biosynthetic process"/>
    <property type="evidence" value="ECO:0007669"/>
    <property type="project" value="InterPro"/>
</dbReference>
<evidence type="ECO:0000256" key="8">
    <source>
        <dbReference type="ARBA" id="ARBA00023004"/>
    </source>
</evidence>
<feature type="binding site" evidence="12">
    <location>
        <position position="202"/>
    </location>
    <ligand>
        <name>[2Fe-2S] cluster</name>
        <dbReference type="ChEBI" id="CHEBI:190135"/>
    </ligand>
</feature>
<dbReference type="Proteomes" id="UP000192727">
    <property type="component" value="Chromosome"/>
</dbReference>
<accession>A0A1V0UQC2</accession>
<feature type="binding site" evidence="12">
    <location>
        <position position="194"/>
    </location>
    <ligand>
        <name>[2Fe-2S] cluster</name>
        <dbReference type="ChEBI" id="CHEBI:190135"/>
    </ligand>
</feature>
<dbReference type="InterPro" id="IPR017938">
    <property type="entry name" value="Riboflavin_synthase-like_b-brl"/>
</dbReference>
<feature type="binding site" evidence="11">
    <location>
        <begin position="59"/>
        <end position="61"/>
    </location>
    <ligand>
        <name>FAD</name>
        <dbReference type="ChEBI" id="CHEBI:57692"/>
    </ligand>
</feature>
<dbReference type="Gene3D" id="3.40.50.80">
    <property type="entry name" value="Nucleotide-binding domain of ferredoxin-NADP reductase (FNR) module"/>
    <property type="match status" value="1"/>
</dbReference>
<keyword evidence="3 11" id="KW-0285">Flavoprotein</keyword>
<dbReference type="InterPro" id="IPR037117">
    <property type="entry name" value="Dihydroorotate_DH_ele_sf"/>
</dbReference>
<protein>
    <submittedName>
        <fullName evidence="14">Dihydroorotate dehydrogenase electron transfer subunit</fullName>
    </submittedName>
</protein>
<evidence type="ECO:0000313" key="14">
    <source>
        <dbReference type="EMBL" id="ARF67485.1"/>
    </source>
</evidence>
<dbReference type="InterPro" id="IPR039261">
    <property type="entry name" value="FNR_nucleotide-bd"/>
</dbReference>
<keyword evidence="5 12" id="KW-0479">Metal-binding</keyword>
<keyword evidence="2" id="KW-0813">Transport</keyword>
<dbReference type="AlphaFoldDB" id="A0A1V0UQC2"/>
<dbReference type="GO" id="GO:0016491">
    <property type="term" value="F:oxidoreductase activity"/>
    <property type="evidence" value="ECO:0007669"/>
    <property type="project" value="InterPro"/>
</dbReference>
<dbReference type="PANTHER" id="PTHR43513:SF3">
    <property type="entry name" value="DIHYDROOROTATE DEHYDROGENASE B (NAD(+)), ELECTRON TRANSFER SUBUNIT-RELATED"/>
    <property type="match status" value="1"/>
</dbReference>
<dbReference type="InterPro" id="IPR012165">
    <property type="entry name" value="Cyt_c3_hydrogenase_gsu"/>
</dbReference>
<evidence type="ECO:0000256" key="1">
    <source>
        <dbReference type="ARBA" id="ARBA00006422"/>
    </source>
</evidence>
<dbReference type="PIRSF" id="PIRSF006816">
    <property type="entry name" value="Cyc3_hyd_g"/>
    <property type="match status" value="1"/>
</dbReference>
<proteinExistence type="inferred from homology"/>
<evidence type="ECO:0000256" key="3">
    <source>
        <dbReference type="ARBA" id="ARBA00022630"/>
    </source>
</evidence>
<keyword evidence="7" id="KW-0249">Electron transport</keyword>
<dbReference type="GO" id="GO:0046872">
    <property type="term" value="F:metal ion binding"/>
    <property type="evidence" value="ECO:0007669"/>
    <property type="project" value="UniProtKB-KW"/>
</dbReference>
<dbReference type="NCBIfam" id="NF000798">
    <property type="entry name" value="PRK00054.1-3"/>
    <property type="match status" value="1"/>
</dbReference>
<dbReference type="GO" id="GO:0051537">
    <property type="term" value="F:2 iron, 2 sulfur cluster binding"/>
    <property type="evidence" value="ECO:0007669"/>
    <property type="project" value="UniProtKB-KW"/>
</dbReference>
<feature type="binding site" evidence="11">
    <location>
        <begin position="66"/>
        <end position="67"/>
    </location>
    <ligand>
        <name>FAD</name>
        <dbReference type="ChEBI" id="CHEBI:57692"/>
    </ligand>
</feature>
<sequence>MRLVLSNEQVAPDVFWMNIEGDYHGEMGQFYMLRAWGKYPVLSRPISIHDIGKGYISFLYRKVGEGTELLAALKPGDTLMLEGPFGNGYPYTENKVALIGGGMGTAPLLYAAKRLPNADVYLGFSGKSFRVEAFEQAAGKIVVNIGGYIMNDLEPDAYDAVYCCGSLGMMRALAERMKGSRARLYVSLEKRMACGVGACLGCSIATKHGNRKICSDGPVFAAEEVNLYAGHDL</sequence>
<evidence type="ECO:0000256" key="9">
    <source>
        <dbReference type="ARBA" id="ARBA00023014"/>
    </source>
</evidence>
<organism evidence="14 15">
    <name type="scientific">Paenibacillus larvae subsp. pulvifaciens</name>
    <dbReference type="NCBI Taxonomy" id="1477"/>
    <lineage>
        <taxon>Bacteria</taxon>
        <taxon>Bacillati</taxon>
        <taxon>Bacillota</taxon>
        <taxon>Bacilli</taxon>
        <taxon>Bacillales</taxon>
        <taxon>Paenibacillaceae</taxon>
        <taxon>Paenibacillus</taxon>
    </lineage>
</organism>
<evidence type="ECO:0000256" key="2">
    <source>
        <dbReference type="ARBA" id="ARBA00022448"/>
    </source>
</evidence>
<evidence type="ECO:0000256" key="4">
    <source>
        <dbReference type="ARBA" id="ARBA00022714"/>
    </source>
</evidence>
<feature type="binding site" evidence="11">
    <location>
        <begin position="44"/>
        <end position="47"/>
    </location>
    <ligand>
        <name>FAD</name>
        <dbReference type="ChEBI" id="CHEBI:57692"/>
    </ligand>
</feature>
<evidence type="ECO:0000259" key="13">
    <source>
        <dbReference type="PROSITE" id="PS51384"/>
    </source>
</evidence>
<evidence type="ECO:0000256" key="12">
    <source>
        <dbReference type="PIRSR" id="PIRSR006816-2"/>
    </source>
</evidence>
<evidence type="ECO:0000313" key="15">
    <source>
        <dbReference type="Proteomes" id="UP000192727"/>
    </source>
</evidence>
<dbReference type="CDD" id="cd06218">
    <property type="entry name" value="DHOD_e_trans"/>
    <property type="match status" value="1"/>
</dbReference>
<keyword evidence="8 12" id="KW-0408">Iron</keyword>
<comment type="cofactor">
    <cofactor evidence="12">
        <name>[2Fe-2S] cluster</name>
        <dbReference type="ChEBI" id="CHEBI:190135"/>
    </cofactor>
    <text evidence="12">Binds 1 [2Fe-2S] cluster per subunit.</text>
</comment>
<feature type="domain" description="FAD-binding FR-type" evidence="13">
    <location>
        <begin position="1"/>
        <end position="91"/>
    </location>
</feature>
<dbReference type="RefSeq" id="WP_083039192.1">
    <property type="nucleotide sequence ID" value="NZ_CP020557.1"/>
</dbReference>
<keyword evidence="9 12" id="KW-0411">Iron-sulfur</keyword>
<evidence type="ECO:0000256" key="5">
    <source>
        <dbReference type="ARBA" id="ARBA00022723"/>
    </source>
</evidence>
<comment type="cofactor">
    <cofactor evidence="11">
        <name>FAD</name>
        <dbReference type="ChEBI" id="CHEBI:57692"/>
    </cofactor>
    <text evidence="11">Binds 1 FAD per subunit.</text>
</comment>
<dbReference type="Gene3D" id="2.10.240.10">
    <property type="entry name" value="Dihydroorotate dehydrogenase, electron transfer subunit"/>
    <property type="match status" value="1"/>
</dbReference>
<dbReference type="Gene3D" id="2.40.30.10">
    <property type="entry name" value="Translation factors"/>
    <property type="match status" value="1"/>
</dbReference>
<dbReference type="InterPro" id="IPR019480">
    <property type="entry name" value="Dihydroorotate_DH_Fe-S-bd"/>
</dbReference>
<comment type="similarity">
    <text evidence="1">Belongs to the PyrK family.</text>
</comment>
<dbReference type="InterPro" id="IPR017927">
    <property type="entry name" value="FAD-bd_FR_type"/>
</dbReference>
<dbReference type="SUPFAM" id="SSF52343">
    <property type="entry name" value="Ferredoxin reductase-like, C-terminal NADP-linked domain"/>
    <property type="match status" value="1"/>
</dbReference>
<reference evidence="14 15" key="1">
    <citation type="submission" date="2017-03" db="EMBL/GenBank/DDBJ databases">
        <title>Paenibacillus larvae genome sequencing.</title>
        <authorList>
            <person name="Dingman D.W."/>
        </authorList>
    </citation>
    <scope>NUCLEOTIDE SEQUENCE [LARGE SCALE GENOMIC DNA]</scope>
    <source>
        <strain evidence="14 15">SAG 10367</strain>
    </source>
</reference>
<gene>
    <name evidence="14" type="ORF">B7C51_06135</name>
</gene>
<dbReference type="GO" id="GO:0050660">
    <property type="term" value="F:flavin adenine dinucleotide binding"/>
    <property type="evidence" value="ECO:0007669"/>
    <property type="project" value="InterPro"/>
</dbReference>
<feature type="binding site" evidence="12">
    <location>
        <position position="199"/>
    </location>
    <ligand>
        <name>[2Fe-2S] cluster</name>
        <dbReference type="ChEBI" id="CHEBI:190135"/>
    </ligand>
</feature>
<feature type="binding site" evidence="12">
    <location>
        <position position="214"/>
    </location>
    <ligand>
        <name>[2Fe-2S] cluster</name>
        <dbReference type="ChEBI" id="CHEBI:190135"/>
    </ligand>
</feature>
<dbReference type="Pfam" id="PF10418">
    <property type="entry name" value="DHODB_Fe-S_bind"/>
    <property type="match status" value="1"/>
</dbReference>